<comment type="caution">
    <text evidence="2">The sequence shown here is derived from an EMBL/GenBank/DDBJ whole genome shotgun (WGS) entry which is preliminary data.</text>
</comment>
<accession>A0A8S2HX73</accession>
<protein>
    <submittedName>
        <fullName evidence="2">Uncharacterized protein</fullName>
    </submittedName>
</protein>
<dbReference type="Proteomes" id="UP000677228">
    <property type="component" value="Unassembled WGS sequence"/>
</dbReference>
<evidence type="ECO:0000313" key="3">
    <source>
        <dbReference type="Proteomes" id="UP000682733"/>
    </source>
</evidence>
<proteinExistence type="predicted"/>
<reference evidence="2" key="1">
    <citation type="submission" date="2021-02" db="EMBL/GenBank/DDBJ databases">
        <authorList>
            <person name="Nowell W R."/>
        </authorList>
    </citation>
    <scope>NUCLEOTIDE SEQUENCE</scope>
</reference>
<dbReference type="EMBL" id="CAJOBA010003088">
    <property type="protein sequence ID" value="CAF3670161.1"/>
    <property type="molecule type" value="Genomic_DNA"/>
</dbReference>
<sequence length="181" mass="21353">MGRTSLGGSNVSPYTSYSIRSMPRKIFLYADHYHKSLKQLFIKPILIDVIECSDMNQLEYNLAQYNDGNYHMVIIPSTTAEENLSRITDYKQVHSILIYCDGNTKYYKDWVRKNNYKKIRDVFLNKDLRYKLIMASLHYCEFNERSTAEKENLRKVLNEYFEDKLGKSLSPQESVEETTDD</sequence>
<organism evidence="2 3">
    <name type="scientific">Didymodactylos carnosus</name>
    <dbReference type="NCBI Taxonomy" id="1234261"/>
    <lineage>
        <taxon>Eukaryota</taxon>
        <taxon>Metazoa</taxon>
        <taxon>Spiralia</taxon>
        <taxon>Gnathifera</taxon>
        <taxon>Rotifera</taxon>
        <taxon>Eurotatoria</taxon>
        <taxon>Bdelloidea</taxon>
        <taxon>Philodinida</taxon>
        <taxon>Philodinidae</taxon>
        <taxon>Didymodactylos</taxon>
    </lineage>
</organism>
<dbReference type="AlphaFoldDB" id="A0A8S2HX73"/>
<name>A0A8S2HX73_9BILA</name>
<gene>
    <name evidence="1" type="ORF">OVA965_LOCUS8940</name>
    <name evidence="2" type="ORF">TMI583_LOCUS8935</name>
</gene>
<evidence type="ECO:0000313" key="2">
    <source>
        <dbReference type="EMBL" id="CAF3670161.1"/>
    </source>
</evidence>
<evidence type="ECO:0000313" key="1">
    <source>
        <dbReference type="EMBL" id="CAF0887307.1"/>
    </source>
</evidence>
<dbReference type="Proteomes" id="UP000682733">
    <property type="component" value="Unassembled WGS sequence"/>
</dbReference>
<dbReference type="EMBL" id="CAJNOK010003088">
    <property type="protein sequence ID" value="CAF0887307.1"/>
    <property type="molecule type" value="Genomic_DNA"/>
</dbReference>